<accession>A0A2N9ECF3</accession>
<feature type="compositionally biased region" description="Polar residues" evidence="2">
    <location>
        <begin position="250"/>
        <end position="259"/>
    </location>
</feature>
<feature type="compositionally biased region" description="Polar residues" evidence="2">
    <location>
        <begin position="268"/>
        <end position="283"/>
    </location>
</feature>
<proteinExistence type="predicted"/>
<evidence type="ECO:0000313" key="3">
    <source>
        <dbReference type="EMBL" id="SPC72361.1"/>
    </source>
</evidence>
<dbReference type="AlphaFoldDB" id="A0A2N9ECF3"/>
<feature type="region of interest" description="Disordered" evidence="2">
    <location>
        <begin position="235"/>
        <end position="291"/>
    </location>
</feature>
<evidence type="ECO:0000256" key="2">
    <source>
        <dbReference type="SAM" id="MobiDB-lite"/>
    </source>
</evidence>
<sequence>MGRKKNDEDRGKLARYVNTPEAMAIFRHLYEIPDDVGLRYVHWSDALPPSSGELLIPMVAVVEGGVRFPIDPLLADFLSYFSLSPTQVNPNIFRIVMGTVELNRRLGLELSTYDIVRTYIIHRNSKTESYSLRPRDINFTLVNGLPDTNRGFNDDYLVVSGEWFLPRRKCPTKDGVPDSKRRQPRKNLVKINSLRKVWELVPDLEAEKANPENQTLPAIDIRDVLDGEAPNMSRINLRNLLPTRREEGTSKNVPSTSRQAPIKRGRTESSAGPSRPTTASLPSSVVPEAPGLDQHLTQLGNVIRPGMLLGSGSQVRGERSVPLWTPHMEYKGGEVVIEEDDILPVGVECSASVASALSQAVRLPLDMGEWKKATDDELINNLRRGILMGVQASLELEERFRADKDHLAHANTLATKYHDAKRASMEVKKLAEEADTKRKEAEESLDAALDSLTKAEDRVRALEMEIERAKVAAYEKGSEEAQNEMGRQLPGVCNEYYTDAWNDAIAALNSGRTTLPPDPIRLPFPGAIPPPRPEAVLNSPPPQLGAVTMDLEEVESAEATGPVDAGLHEAPDGGSTAPGMAGPNDS</sequence>
<organism evidence="3">
    <name type="scientific">Fagus sylvatica</name>
    <name type="common">Beechnut</name>
    <dbReference type="NCBI Taxonomy" id="28930"/>
    <lineage>
        <taxon>Eukaryota</taxon>
        <taxon>Viridiplantae</taxon>
        <taxon>Streptophyta</taxon>
        <taxon>Embryophyta</taxon>
        <taxon>Tracheophyta</taxon>
        <taxon>Spermatophyta</taxon>
        <taxon>Magnoliopsida</taxon>
        <taxon>eudicotyledons</taxon>
        <taxon>Gunneridae</taxon>
        <taxon>Pentapetalae</taxon>
        <taxon>rosids</taxon>
        <taxon>fabids</taxon>
        <taxon>Fagales</taxon>
        <taxon>Fagaceae</taxon>
        <taxon>Fagus</taxon>
    </lineage>
</organism>
<name>A0A2N9ECF3_FAGSY</name>
<feature type="coiled-coil region" evidence="1">
    <location>
        <begin position="420"/>
        <end position="484"/>
    </location>
</feature>
<protein>
    <submittedName>
        <fullName evidence="3">Uncharacterized protein</fullName>
    </submittedName>
</protein>
<gene>
    <name evidence="3" type="ORF">FSB_LOCUS243</name>
</gene>
<dbReference type="EMBL" id="OIVN01000003">
    <property type="protein sequence ID" value="SPC72361.1"/>
    <property type="molecule type" value="Genomic_DNA"/>
</dbReference>
<keyword evidence="1" id="KW-0175">Coiled coil</keyword>
<dbReference type="PANTHER" id="PTHR31099">
    <property type="entry name" value="OS06G0165300 PROTEIN"/>
    <property type="match status" value="1"/>
</dbReference>
<dbReference type="PANTHER" id="PTHR31099:SF49">
    <property type="entry name" value="MYOSIN HEAVY CHAIN-LIKE PROTEIN"/>
    <property type="match status" value="1"/>
</dbReference>
<evidence type="ECO:0000256" key="1">
    <source>
        <dbReference type="SAM" id="Coils"/>
    </source>
</evidence>
<reference evidence="3" key="1">
    <citation type="submission" date="2018-02" db="EMBL/GenBank/DDBJ databases">
        <authorList>
            <person name="Cohen D.B."/>
            <person name="Kent A.D."/>
        </authorList>
    </citation>
    <scope>NUCLEOTIDE SEQUENCE</scope>
</reference>
<feature type="region of interest" description="Disordered" evidence="2">
    <location>
        <begin position="554"/>
        <end position="586"/>
    </location>
</feature>